<gene>
    <name evidence="6" type="ORF">RHTO0S_25e01376g</name>
</gene>
<dbReference type="GO" id="GO:0000978">
    <property type="term" value="F:RNA polymerase II cis-regulatory region sequence-specific DNA binding"/>
    <property type="evidence" value="ECO:0007669"/>
    <property type="project" value="TreeGrafter"/>
</dbReference>
<evidence type="ECO:0000256" key="3">
    <source>
        <dbReference type="PROSITE-ProRule" id="PRU00267"/>
    </source>
</evidence>
<feature type="compositionally biased region" description="Basic and acidic residues" evidence="4">
    <location>
        <begin position="89"/>
        <end position="103"/>
    </location>
</feature>
<keyword evidence="2" id="KW-0804">Transcription</keyword>
<protein>
    <submittedName>
        <fullName evidence="6">RHTO0S25e01376g1_1</fullName>
    </submittedName>
</protein>
<dbReference type="InterPro" id="IPR050140">
    <property type="entry name" value="SRY-related_HMG-box_TF-like"/>
</dbReference>
<dbReference type="GO" id="GO:0005634">
    <property type="term" value="C:nucleus"/>
    <property type="evidence" value="ECO:0007669"/>
    <property type="project" value="UniProtKB-UniRule"/>
</dbReference>
<accession>A0A061BIW4</accession>
<evidence type="ECO:0000313" key="6">
    <source>
        <dbReference type="EMBL" id="CDR49327.1"/>
    </source>
</evidence>
<evidence type="ECO:0000256" key="1">
    <source>
        <dbReference type="ARBA" id="ARBA00023125"/>
    </source>
</evidence>
<reference evidence="6" key="1">
    <citation type="journal article" date="2014" name="Genome Announc.">
        <title>Draft genome sequence of Rhodosporidium toruloides CECT1137, an oleaginous yeast of biotechnological interest.</title>
        <authorList>
            <person name="Morin N."/>
            <person name="Calcas X."/>
            <person name="Devillers H."/>
            <person name="Durrens P."/>
            <person name="Sherman D.J."/>
            <person name="Nicaud J.-M."/>
            <person name="Neuveglise C."/>
        </authorList>
    </citation>
    <scope>NUCLEOTIDE SEQUENCE</scope>
    <source>
        <strain evidence="6">CECT1137</strain>
    </source>
</reference>
<feature type="region of interest" description="Disordered" evidence="4">
    <location>
        <begin position="1"/>
        <end position="105"/>
    </location>
</feature>
<dbReference type="SUPFAM" id="SSF47095">
    <property type="entry name" value="HMG-box"/>
    <property type="match status" value="1"/>
</dbReference>
<dbReference type="GO" id="GO:0030154">
    <property type="term" value="P:cell differentiation"/>
    <property type="evidence" value="ECO:0007669"/>
    <property type="project" value="TreeGrafter"/>
</dbReference>
<dbReference type="Gene3D" id="1.10.30.10">
    <property type="entry name" value="High mobility group box domain"/>
    <property type="match status" value="1"/>
</dbReference>
<dbReference type="CDD" id="cd01389">
    <property type="entry name" value="HMG-box_ROX1-like"/>
    <property type="match status" value="1"/>
</dbReference>
<feature type="compositionally biased region" description="Basic and acidic residues" evidence="4">
    <location>
        <begin position="176"/>
        <end position="190"/>
    </location>
</feature>
<dbReference type="InterPro" id="IPR009071">
    <property type="entry name" value="HMG_box_dom"/>
</dbReference>
<feature type="compositionally biased region" description="Basic and acidic residues" evidence="4">
    <location>
        <begin position="158"/>
        <end position="168"/>
    </location>
</feature>
<evidence type="ECO:0000256" key="4">
    <source>
        <dbReference type="SAM" id="MobiDB-lite"/>
    </source>
</evidence>
<keyword evidence="3" id="KW-0539">Nucleus</keyword>
<dbReference type="AlphaFoldDB" id="A0A061BIW4"/>
<dbReference type="EMBL" id="LK052960">
    <property type="protein sequence ID" value="CDR49327.1"/>
    <property type="molecule type" value="Genomic_DNA"/>
</dbReference>
<feature type="region of interest" description="Disordered" evidence="4">
    <location>
        <begin position="158"/>
        <end position="241"/>
    </location>
</feature>
<feature type="region of interest" description="Disordered" evidence="4">
    <location>
        <begin position="253"/>
        <end position="281"/>
    </location>
</feature>
<dbReference type="PROSITE" id="PS50118">
    <property type="entry name" value="HMG_BOX_2"/>
    <property type="match status" value="1"/>
</dbReference>
<dbReference type="Pfam" id="PF00505">
    <property type="entry name" value="HMG_box"/>
    <property type="match status" value="1"/>
</dbReference>
<dbReference type="SMART" id="SM00398">
    <property type="entry name" value="HMG"/>
    <property type="match status" value="1"/>
</dbReference>
<dbReference type="InterPro" id="IPR036910">
    <property type="entry name" value="HMG_box_dom_sf"/>
</dbReference>
<feature type="DNA-binding region" description="HMG box" evidence="3">
    <location>
        <begin position="102"/>
        <end position="172"/>
    </location>
</feature>
<evidence type="ECO:0000256" key="2">
    <source>
        <dbReference type="ARBA" id="ARBA00023163"/>
    </source>
</evidence>
<dbReference type="OrthoDB" id="2523316at2759"/>
<dbReference type="PANTHER" id="PTHR10270">
    <property type="entry name" value="SOX TRANSCRIPTION FACTOR"/>
    <property type="match status" value="1"/>
</dbReference>
<dbReference type="GO" id="GO:0001228">
    <property type="term" value="F:DNA-binding transcription activator activity, RNA polymerase II-specific"/>
    <property type="evidence" value="ECO:0007669"/>
    <property type="project" value="TreeGrafter"/>
</dbReference>
<sequence length="355" mass="39048">MLATTPADLAYAAHDPASFLFRPARASRPPPERCPPDTLAGLSASTGVVGDGGEPVKDDETAQPTTSRRKRRIAKVAVDDTPTSPPPTQDKRARAAPARDRPPRPANAWICYRSAMVHELKSTKTFAKLPQADVSKLVGQLWREEAPDVRRHYELEAAKRKKEHKEAYPDYVYRPVRREKSERPGRKKTEGPVSQPVPPLNRMNDFPSVLQPPSPPESTVQSPSPDVLQFTQPLPSQPSLPFYPALRHANFDLAPAPQPPNSFATLLPTPPAEYRSDPFQPPLPVLTPFTTVAPVDLEPPNPYTRFERTYLTPPLSASSISSDFGTDCAARSENYLDVSITSIDPSLLAALDSPF</sequence>
<dbReference type="PANTHER" id="PTHR10270:SF161">
    <property type="entry name" value="SEX-DETERMINING REGION Y PROTEIN"/>
    <property type="match status" value="1"/>
</dbReference>
<proteinExistence type="predicted"/>
<name>A0A061BIW4_RHOTO</name>
<organism evidence="6">
    <name type="scientific">Rhodotorula toruloides</name>
    <name type="common">Yeast</name>
    <name type="synonym">Rhodosporidium toruloides</name>
    <dbReference type="NCBI Taxonomy" id="5286"/>
    <lineage>
        <taxon>Eukaryota</taxon>
        <taxon>Fungi</taxon>
        <taxon>Dikarya</taxon>
        <taxon>Basidiomycota</taxon>
        <taxon>Pucciniomycotina</taxon>
        <taxon>Microbotryomycetes</taxon>
        <taxon>Sporidiobolales</taxon>
        <taxon>Sporidiobolaceae</taxon>
        <taxon>Rhodotorula</taxon>
    </lineage>
</organism>
<evidence type="ECO:0000259" key="5">
    <source>
        <dbReference type="PROSITE" id="PS50118"/>
    </source>
</evidence>
<feature type="compositionally biased region" description="Polar residues" evidence="4">
    <location>
        <begin position="217"/>
        <end position="239"/>
    </location>
</feature>
<keyword evidence="1 3" id="KW-0238">DNA-binding</keyword>
<feature type="domain" description="HMG box" evidence="5">
    <location>
        <begin position="102"/>
        <end position="172"/>
    </location>
</feature>